<protein>
    <submittedName>
        <fullName evidence="1">Uncharacterized protein</fullName>
    </submittedName>
</protein>
<evidence type="ECO:0000313" key="1">
    <source>
        <dbReference type="EMBL" id="STZ01728.1"/>
    </source>
</evidence>
<evidence type="ECO:0000313" key="2">
    <source>
        <dbReference type="Proteomes" id="UP000255193"/>
    </source>
</evidence>
<name>A0A378QLT0_9GAMM</name>
<gene>
    <name evidence="1" type="ORF">NCTC11091_02201</name>
</gene>
<sequence length="103" mass="12140">MSKEAQHRLDYDECLNGDLKEYNLTENEFSELLDIGFFQDINNSLGVIISDYESEEIVGDKLHLLESFMENYIKNHKDILVINDINKLFKVAYEKNTGVYFFF</sequence>
<proteinExistence type="predicted"/>
<dbReference type="EMBL" id="UGQA01000006">
    <property type="protein sequence ID" value="STZ01728.1"/>
    <property type="molecule type" value="Genomic_DNA"/>
</dbReference>
<dbReference type="AlphaFoldDB" id="A0A378QLT0"/>
<dbReference type="Proteomes" id="UP000255193">
    <property type="component" value="Unassembled WGS sequence"/>
</dbReference>
<dbReference type="RefSeq" id="WP_143821794.1">
    <property type="nucleotide sequence ID" value="NZ_MXAO01000023.1"/>
</dbReference>
<reference evidence="1 2" key="1">
    <citation type="submission" date="2018-06" db="EMBL/GenBank/DDBJ databases">
        <authorList>
            <consortium name="Pathogen Informatics"/>
            <person name="Doyle S."/>
        </authorList>
    </citation>
    <scope>NUCLEOTIDE SEQUENCE [LARGE SCALE GENOMIC DNA]</scope>
    <source>
        <strain evidence="1 2">NCTC11091</strain>
    </source>
</reference>
<accession>A0A378QLT0</accession>
<organism evidence="1 2">
    <name type="scientific">Faucicola atlantae</name>
    <dbReference type="NCBI Taxonomy" id="34059"/>
    <lineage>
        <taxon>Bacteria</taxon>
        <taxon>Pseudomonadati</taxon>
        <taxon>Pseudomonadota</taxon>
        <taxon>Gammaproteobacteria</taxon>
        <taxon>Moraxellales</taxon>
        <taxon>Moraxellaceae</taxon>
        <taxon>Faucicola</taxon>
    </lineage>
</organism>